<dbReference type="VEuPathDB" id="MicrosporidiaDB:EROM_050780"/>
<gene>
    <name evidence="2" type="ordered locus">EROM_050780</name>
</gene>
<dbReference type="HOGENOM" id="CLU_2454733_0_0_1"/>
<dbReference type="KEGG" id="ero:EROM_050780"/>
<keyword evidence="3" id="KW-1185">Reference proteome</keyword>
<accession>I7AEC7</accession>
<proteinExistence type="predicted"/>
<sequence>MKKSPKRKEVEDKCEVIEEEREEERENNSFDENLRREMCEKVLRFIDKNAIDEIRELIRYGLYEDLQEFVNPWIASEVHGILNDVSAIQAAIDDQQ</sequence>
<protein>
    <submittedName>
        <fullName evidence="2">Uncharacterized protein</fullName>
    </submittedName>
</protein>
<reference evidence="2 3" key="1">
    <citation type="journal article" date="2012" name="Proc. Natl. Acad. Sci. U.S.A.">
        <title>Gain and loss of multiple functionally related, horizontally transferred genes in the reduced genomes of two microsporidian parasites.</title>
        <authorList>
            <person name="Pombert J.-F."/>
            <person name="Selman M."/>
            <person name="Burki F."/>
            <person name="Bardell F.T."/>
            <person name="Farinelli L."/>
            <person name="Solter L.F."/>
            <person name="Whitman D.W."/>
            <person name="Weiss L.M."/>
            <person name="Corradi N."/>
            <person name="Keeling P.J."/>
        </authorList>
    </citation>
    <scope>NUCLEOTIDE SEQUENCE [LARGE SCALE GENOMIC DNA]</scope>
    <source>
        <strain evidence="2 3">SJ-2008</strain>
    </source>
</reference>
<feature type="compositionally biased region" description="Basic and acidic residues" evidence="1">
    <location>
        <begin position="7"/>
        <end position="16"/>
    </location>
</feature>
<organism evidence="2 3">
    <name type="scientific">Encephalitozoon romaleae (strain SJ-2008)</name>
    <name type="common">Microsporidian parasite</name>
    <dbReference type="NCBI Taxonomy" id="1178016"/>
    <lineage>
        <taxon>Eukaryota</taxon>
        <taxon>Fungi</taxon>
        <taxon>Fungi incertae sedis</taxon>
        <taxon>Microsporidia</taxon>
        <taxon>Unikaryonidae</taxon>
        <taxon>Encephalitozoon</taxon>
    </lineage>
</organism>
<evidence type="ECO:0000256" key="1">
    <source>
        <dbReference type="SAM" id="MobiDB-lite"/>
    </source>
</evidence>
<dbReference type="Proteomes" id="UP000010094">
    <property type="component" value="Chromosome V"/>
</dbReference>
<dbReference type="EMBL" id="CP003522">
    <property type="protein sequence ID" value="AFN83010.1"/>
    <property type="molecule type" value="Genomic_DNA"/>
</dbReference>
<evidence type="ECO:0000313" key="3">
    <source>
        <dbReference type="Proteomes" id="UP000010094"/>
    </source>
</evidence>
<dbReference type="GeneID" id="20521310"/>
<name>I7AEC7_ENCRO</name>
<feature type="region of interest" description="Disordered" evidence="1">
    <location>
        <begin position="1"/>
        <end position="29"/>
    </location>
</feature>
<dbReference type="RefSeq" id="XP_009264507.1">
    <property type="nucleotide sequence ID" value="XM_009266232.1"/>
</dbReference>
<dbReference type="OrthoDB" id="10374174at2759"/>
<dbReference type="AlphaFoldDB" id="I7AEC7"/>
<evidence type="ECO:0000313" key="2">
    <source>
        <dbReference type="EMBL" id="AFN83010.1"/>
    </source>
</evidence>